<protein>
    <submittedName>
        <fullName evidence="2">Uncharacterized protein</fullName>
    </submittedName>
</protein>
<evidence type="ECO:0000313" key="2">
    <source>
        <dbReference type="EMBL" id="HAT4309029.1"/>
    </source>
</evidence>
<name>A0A8H9QZN3_CLOPF</name>
<feature type="coiled-coil region" evidence="1">
    <location>
        <begin position="61"/>
        <end position="88"/>
    </location>
</feature>
<reference evidence="2" key="1">
    <citation type="journal article" date="2018" name="Genome Biol.">
        <title>SKESA: strategic k-mer extension for scrupulous assemblies.</title>
        <authorList>
            <person name="Souvorov A."/>
            <person name="Agarwala R."/>
            <person name="Lipman D.J."/>
        </authorList>
    </citation>
    <scope>NUCLEOTIDE SEQUENCE</scope>
    <source>
        <strain evidence="2">C8</strain>
    </source>
</reference>
<keyword evidence="1" id="KW-0175">Coiled coil</keyword>
<reference evidence="2" key="2">
    <citation type="submission" date="2020-07" db="EMBL/GenBank/DDBJ databases">
        <authorList>
            <consortium name="NCBI Pathogen Detection Project"/>
        </authorList>
    </citation>
    <scope>NUCLEOTIDE SEQUENCE</scope>
    <source>
        <strain evidence="2">C8</strain>
    </source>
</reference>
<accession>A0A8H9QZN3</accession>
<evidence type="ECO:0000256" key="1">
    <source>
        <dbReference type="SAM" id="Coils"/>
    </source>
</evidence>
<gene>
    <name evidence="2" type="ORF">I9080_002873</name>
</gene>
<dbReference type="EMBL" id="DACTCB010000022">
    <property type="protein sequence ID" value="HAT4309029.1"/>
    <property type="molecule type" value="Genomic_DNA"/>
</dbReference>
<dbReference type="AlphaFoldDB" id="A0A8H9QZN3"/>
<proteinExistence type="predicted"/>
<dbReference type="Proteomes" id="UP000859547">
    <property type="component" value="Unassembled WGS sequence"/>
</dbReference>
<comment type="caution">
    <text evidence="2">The sequence shown here is derived from an EMBL/GenBank/DDBJ whole genome shotgun (WGS) entry which is preliminary data.</text>
</comment>
<sequence>MSNIDNKSLVEKINNSLVVEGMSINQIAKMLKVKRNEIFEIMKKENLIYDREQGFFVKINNDSLIKRIERLEEQQKEILELLSSTKKETLRIDSSVLEGDIIPRTFKLYKNTSEKFTKFCNEHRELKMQEIITVALEEFIEKHK</sequence>
<organism evidence="2">
    <name type="scientific">Clostridium perfringens</name>
    <dbReference type="NCBI Taxonomy" id="1502"/>
    <lineage>
        <taxon>Bacteria</taxon>
        <taxon>Bacillati</taxon>
        <taxon>Bacillota</taxon>
        <taxon>Clostridia</taxon>
        <taxon>Eubacteriales</taxon>
        <taxon>Clostridiaceae</taxon>
        <taxon>Clostridium</taxon>
    </lineage>
</organism>